<sequence length="91" mass="10100">MENVSFFRGTAPGPIYNSEEGLNKLWGPVLVERGAPLNFAILLRRRGGRTSNILDVFMERVCTAGCMCVCLWRFPAPAKSFPPARGAPFRL</sequence>
<accession>A0A834MIC1</accession>
<dbReference type="AlphaFoldDB" id="A0A834MIC1"/>
<name>A0A834MIC1_RHYFE</name>
<protein>
    <submittedName>
        <fullName evidence="1">Uncharacterized protein</fullName>
    </submittedName>
</protein>
<evidence type="ECO:0000313" key="2">
    <source>
        <dbReference type="Proteomes" id="UP000625711"/>
    </source>
</evidence>
<organism evidence="1 2">
    <name type="scientific">Rhynchophorus ferrugineus</name>
    <name type="common">Red palm weevil</name>
    <name type="synonym">Curculio ferrugineus</name>
    <dbReference type="NCBI Taxonomy" id="354439"/>
    <lineage>
        <taxon>Eukaryota</taxon>
        <taxon>Metazoa</taxon>
        <taxon>Ecdysozoa</taxon>
        <taxon>Arthropoda</taxon>
        <taxon>Hexapoda</taxon>
        <taxon>Insecta</taxon>
        <taxon>Pterygota</taxon>
        <taxon>Neoptera</taxon>
        <taxon>Endopterygota</taxon>
        <taxon>Coleoptera</taxon>
        <taxon>Polyphaga</taxon>
        <taxon>Cucujiformia</taxon>
        <taxon>Curculionidae</taxon>
        <taxon>Dryophthorinae</taxon>
        <taxon>Rhynchophorus</taxon>
    </lineage>
</organism>
<gene>
    <name evidence="1" type="ORF">GWI33_000629</name>
</gene>
<keyword evidence="2" id="KW-1185">Reference proteome</keyword>
<evidence type="ECO:0000313" key="1">
    <source>
        <dbReference type="EMBL" id="KAF7283426.1"/>
    </source>
</evidence>
<reference evidence="1" key="1">
    <citation type="submission" date="2020-08" db="EMBL/GenBank/DDBJ databases">
        <title>Genome sequencing and assembly of the red palm weevil Rhynchophorus ferrugineus.</title>
        <authorList>
            <person name="Dias G.B."/>
            <person name="Bergman C.M."/>
            <person name="Manee M."/>
        </authorList>
    </citation>
    <scope>NUCLEOTIDE SEQUENCE</scope>
    <source>
        <strain evidence="1">AA-2017</strain>
        <tissue evidence="1">Whole larva</tissue>
    </source>
</reference>
<proteinExistence type="predicted"/>
<dbReference type="EMBL" id="JAACXV010000109">
    <property type="protein sequence ID" value="KAF7283426.1"/>
    <property type="molecule type" value="Genomic_DNA"/>
</dbReference>
<comment type="caution">
    <text evidence="1">The sequence shown here is derived from an EMBL/GenBank/DDBJ whole genome shotgun (WGS) entry which is preliminary data.</text>
</comment>
<dbReference type="Proteomes" id="UP000625711">
    <property type="component" value="Unassembled WGS sequence"/>
</dbReference>